<dbReference type="Pfam" id="PF00005">
    <property type="entry name" value="ABC_tran"/>
    <property type="match status" value="1"/>
</dbReference>
<dbReference type="GO" id="GO:0005524">
    <property type="term" value="F:ATP binding"/>
    <property type="evidence" value="ECO:0007669"/>
    <property type="project" value="UniProtKB-KW"/>
</dbReference>
<dbReference type="InterPro" id="IPR003439">
    <property type="entry name" value="ABC_transporter-like_ATP-bd"/>
</dbReference>
<feature type="domain" description="ABC transporter" evidence="5">
    <location>
        <begin position="13"/>
        <end position="259"/>
    </location>
</feature>
<comment type="caution">
    <text evidence="6">The sequence shown here is derived from an EMBL/GenBank/DDBJ whole genome shotgun (WGS) entry which is preliminary data.</text>
</comment>
<feature type="compositionally biased region" description="Low complexity" evidence="4">
    <location>
        <begin position="273"/>
        <end position="286"/>
    </location>
</feature>
<dbReference type="SUPFAM" id="SSF52540">
    <property type="entry name" value="P-loop containing nucleoside triphosphate hydrolases"/>
    <property type="match status" value="1"/>
</dbReference>
<dbReference type="PANTHER" id="PTHR43776:SF8">
    <property type="entry name" value="ABC TRANSPORTER, ATP-BINDING PROTEIN"/>
    <property type="match status" value="1"/>
</dbReference>
<dbReference type="Gene3D" id="3.40.50.300">
    <property type="entry name" value="P-loop containing nucleotide triphosphate hydrolases"/>
    <property type="match status" value="1"/>
</dbReference>
<dbReference type="CDD" id="cd03257">
    <property type="entry name" value="ABC_NikE_OppD_transporters"/>
    <property type="match status" value="1"/>
</dbReference>
<dbReference type="InterPro" id="IPR027417">
    <property type="entry name" value="P-loop_NTPase"/>
</dbReference>
<keyword evidence="3 6" id="KW-0067">ATP-binding</keyword>
<proteinExistence type="predicted"/>
<dbReference type="Proteomes" id="UP001230289">
    <property type="component" value="Unassembled WGS sequence"/>
</dbReference>
<dbReference type="PANTHER" id="PTHR43776">
    <property type="entry name" value="TRANSPORT ATP-BINDING PROTEIN"/>
    <property type="match status" value="1"/>
</dbReference>
<dbReference type="InterPro" id="IPR003593">
    <property type="entry name" value="AAA+_ATPase"/>
</dbReference>
<keyword evidence="7" id="KW-1185">Reference proteome</keyword>
<gene>
    <name evidence="6" type="ORF">RBR11_12050</name>
</gene>
<dbReference type="PROSITE" id="PS00211">
    <property type="entry name" value="ABC_TRANSPORTER_1"/>
    <property type="match status" value="1"/>
</dbReference>
<accession>A0ABU0XHP2</accession>
<reference evidence="6 7" key="1">
    <citation type="submission" date="2023-08" db="EMBL/GenBank/DDBJ databases">
        <title>Microbacterium sp. nov., isolated from a waste landfill.</title>
        <authorList>
            <person name="Wen W."/>
        </authorList>
    </citation>
    <scope>NUCLEOTIDE SEQUENCE [LARGE SCALE GENOMIC DNA]</scope>
    <source>
        <strain evidence="6 7">ASV81</strain>
    </source>
</reference>
<evidence type="ECO:0000256" key="4">
    <source>
        <dbReference type="SAM" id="MobiDB-lite"/>
    </source>
</evidence>
<evidence type="ECO:0000259" key="5">
    <source>
        <dbReference type="PROSITE" id="PS50893"/>
    </source>
</evidence>
<organism evidence="6 7">
    <name type="scientific">Microbacterium capsulatum</name>
    <dbReference type="NCBI Taxonomy" id="3041921"/>
    <lineage>
        <taxon>Bacteria</taxon>
        <taxon>Bacillati</taxon>
        <taxon>Actinomycetota</taxon>
        <taxon>Actinomycetes</taxon>
        <taxon>Micrococcales</taxon>
        <taxon>Microbacteriaceae</taxon>
        <taxon>Microbacterium</taxon>
    </lineage>
</organism>
<keyword evidence="2" id="KW-0547">Nucleotide-binding</keyword>
<dbReference type="Pfam" id="PF08352">
    <property type="entry name" value="oligo_HPY"/>
    <property type="match status" value="1"/>
</dbReference>
<evidence type="ECO:0000256" key="2">
    <source>
        <dbReference type="ARBA" id="ARBA00022741"/>
    </source>
</evidence>
<dbReference type="PROSITE" id="PS50893">
    <property type="entry name" value="ABC_TRANSPORTER_2"/>
    <property type="match status" value="1"/>
</dbReference>
<evidence type="ECO:0000313" key="6">
    <source>
        <dbReference type="EMBL" id="MDQ4214647.1"/>
    </source>
</evidence>
<protein>
    <submittedName>
        <fullName evidence="6">ATP-binding cassette domain-containing protein</fullName>
    </submittedName>
</protein>
<dbReference type="InterPro" id="IPR017871">
    <property type="entry name" value="ABC_transporter-like_CS"/>
</dbReference>
<evidence type="ECO:0000256" key="3">
    <source>
        <dbReference type="ARBA" id="ARBA00022840"/>
    </source>
</evidence>
<dbReference type="InterPro" id="IPR013563">
    <property type="entry name" value="Oligopep_ABC_C"/>
</dbReference>
<dbReference type="InterPro" id="IPR050319">
    <property type="entry name" value="ABC_transp_ATP-bind"/>
</dbReference>
<name>A0ABU0XHP2_9MICO</name>
<sequence>MTRETGAQDMPILRAEHLSKTFAAQGRGSAVYAVNDVSLTLQHGDTLGLVGESGSGKSTLGRLLARLVEPDEGTVVLDGEDLTALRGRRLRRARSKFQVVFQEPYASLDPRMTILQIIEEPLVATKLVRSAKERRERVLAMLDEVGLPREFLTRKPGALSGGQQQRVGIARALISEPTFVVLDEPTSSLDQTVRASILQLLVHLQRTKSLTFVFISHDIHTVRRLCNRTAVMHLGSIVEIGPTENVMQRPQHPYTRSLLSAELSLTPGVPTRDLAPADPLPTDLPTGAAADAPGSVRPGGLESGAPELAVERNNR</sequence>
<keyword evidence="1" id="KW-0813">Transport</keyword>
<dbReference type="SMART" id="SM00382">
    <property type="entry name" value="AAA"/>
    <property type="match status" value="1"/>
</dbReference>
<evidence type="ECO:0000256" key="1">
    <source>
        <dbReference type="ARBA" id="ARBA00022448"/>
    </source>
</evidence>
<feature type="region of interest" description="Disordered" evidence="4">
    <location>
        <begin position="269"/>
        <end position="315"/>
    </location>
</feature>
<dbReference type="EMBL" id="JAVFCB010000006">
    <property type="protein sequence ID" value="MDQ4214647.1"/>
    <property type="molecule type" value="Genomic_DNA"/>
</dbReference>
<evidence type="ECO:0000313" key="7">
    <source>
        <dbReference type="Proteomes" id="UP001230289"/>
    </source>
</evidence>
<dbReference type="RefSeq" id="WP_308489591.1">
    <property type="nucleotide sequence ID" value="NZ_JAVFCB010000006.1"/>
</dbReference>